<dbReference type="RefSeq" id="WP_317545694.1">
    <property type="nucleotide sequence ID" value="NZ_JAWLKB010000035.1"/>
</dbReference>
<reference evidence="1 2" key="1">
    <citation type="submission" date="2023-10" db="EMBL/GenBank/DDBJ databases">
        <title>Development of a sustainable strategy for remediation of hydrocarbon-contaminated territories based on the waste exchange concept.</title>
        <authorList>
            <person name="Krivoruchko A."/>
        </authorList>
    </citation>
    <scope>NUCLEOTIDE SEQUENCE [LARGE SCALE GENOMIC DNA]</scope>
    <source>
        <strain evidence="1 2">IEGM 1203</strain>
    </source>
</reference>
<dbReference type="InterPro" id="IPR010282">
    <property type="entry name" value="Uncharacterised_HutD/Ves"/>
</dbReference>
<evidence type="ECO:0000313" key="1">
    <source>
        <dbReference type="EMBL" id="MDV6271212.1"/>
    </source>
</evidence>
<dbReference type="EMBL" id="JAWLKB010000035">
    <property type="protein sequence ID" value="MDV6271212.1"/>
    <property type="molecule type" value="Genomic_DNA"/>
</dbReference>
<proteinExistence type="predicted"/>
<sequence length="191" mass="21400">MLNLNFGAPQTTTYRSDRPRVPWKNAQGTTQIVAQTNQWRVSIADEPVHSVFSVIEDYDRIFIPIGSEEIKLSSNTSSFAKSDTKENDEIIHRVKPLQPLNFPGEWAPTSRTDVPTRALNVMTLRGYTTAEIYINRAPALLDPSATRIYVFVPSEEAIVVPPWTAVKFPTQGTDMVVSIELSAINIQRPQS</sequence>
<dbReference type="SUPFAM" id="SSF51182">
    <property type="entry name" value="RmlC-like cupins"/>
    <property type="match status" value="1"/>
</dbReference>
<dbReference type="InterPro" id="IPR014710">
    <property type="entry name" value="RmlC-like_jellyroll"/>
</dbReference>
<dbReference type="Proteomes" id="UP001185927">
    <property type="component" value="Unassembled WGS sequence"/>
</dbReference>
<evidence type="ECO:0000313" key="2">
    <source>
        <dbReference type="Proteomes" id="UP001185927"/>
    </source>
</evidence>
<organism evidence="1 2">
    <name type="scientific">Rhodococcus globerulus</name>
    <dbReference type="NCBI Taxonomy" id="33008"/>
    <lineage>
        <taxon>Bacteria</taxon>
        <taxon>Bacillati</taxon>
        <taxon>Actinomycetota</taxon>
        <taxon>Actinomycetes</taxon>
        <taxon>Mycobacteriales</taxon>
        <taxon>Nocardiaceae</taxon>
        <taxon>Rhodococcus</taxon>
    </lineage>
</organism>
<dbReference type="Pfam" id="PF05962">
    <property type="entry name" value="HutD"/>
    <property type="match status" value="1"/>
</dbReference>
<gene>
    <name evidence="1" type="ORF">R3Q16_31820</name>
</gene>
<dbReference type="InterPro" id="IPR011051">
    <property type="entry name" value="RmlC_Cupin_sf"/>
</dbReference>
<dbReference type="PANTHER" id="PTHR37943">
    <property type="entry name" value="PROTEIN VES"/>
    <property type="match status" value="1"/>
</dbReference>
<keyword evidence="2" id="KW-1185">Reference proteome</keyword>
<dbReference type="Gene3D" id="2.60.120.10">
    <property type="entry name" value="Jelly Rolls"/>
    <property type="match status" value="1"/>
</dbReference>
<name>A0ABU4C3Y2_RHOGO</name>
<protein>
    <submittedName>
        <fullName evidence="1">HutD family protein</fullName>
    </submittedName>
</protein>
<comment type="caution">
    <text evidence="1">The sequence shown here is derived from an EMBL/GenBank/DDBJ whole genome shotgun (WGS) entry which is preliminary data.</text>
</comment>
<accession>A0ABU4C3Y2</accession>
<dbReference type="PANTHER" id="PTHR37943:SF1">
    <property type="entry name" value="PROTEIN VES"/>
    <property type="match status" value="1"/>
</dbReference>